<keyword evidence="1" id="KW-0547">Nucleotide-binding</keyword>
<comment type="caution">
    <text evidence="3">The sequence shown here is derived from an EMBL/GenBank/DDBJ whole genome shotgun (WGS) entry which is preliminary data.</text>
</comment>
<dbReference type="PANTHER" id="PTHR43272">
    <property type="entry name" value="LONG-CHAIN-FATTY-ACID--COA LIGASE"/>
    <property type="match status" value="1"/>
</dbReference>
<gene>
    <name evidence="3" type="ORF">K7472_19585</name>
</gene>
<proteinExistence type="predicted"/>
<keyword evidence="4" id="KW-1185">Reference proteome</keyword>
<accession>A0ABS7QV13</accession>
<dbReference type="Proteomes" id="UP001198565">
    <property type="component" value="Unassembled WGS sequence"/>
</dbReference>
<name>A0ABS7QV13_9ACTN</name>
<dbReference type="InterPro" id="IPR042099">
    <property type="entry name" value="ANL_N_sf"/>
</dbReference>
<evidence type="ECO:0000313" key="3">
    <source>
        <dbReference type="EMBL" id="MBY8887034.1"/>
    </source>
</evidence>
<evidence type="ECO:0000256" key="1">
    <source>
        <dbReference type="ARBA" id="ARBA00022741"/>
    </source>
</evidence>
<evidence type="ECO:0000313" key="4">
    <source>
        <dbReference type="Proteomes" id="UP001198565"/>
    </source>
</evidence>
<organism evidence="3 4">
    <name type="scientific">Streptantibioticus parmotrematis</name>
    <dbReference type="NCBI Taxonomy" id="2873249"/>
    <lineage>
        <taxon>Bacteria</taxon>
        <taxon>Bacillati</taxon>
        <taxon>Actinomycetota</taxon>
        <taxon>Actinomycetes</taxon>
        <taxon>Kitasatosporales</taxon>
        <taxon>Streptomycetaceae</taxon>
        <taxon>Streptantibioticus</taxon>
    </lineage>
</organism>
<dbReference type="PANTHER" id="PTHR43272:SF33">
    <property type="entry name" value="AMP-BINDING DOMAIN-CONTAINING PROTEIN-RELATED"/>
    <property type="match status" value="1"/>
</dbReference>
<reference evidence="3 4" key="1">
    <citation type="submission" date="2021-08" db="EMBL/GenBank/DDBJ databases">
        <title>Streptomyces sp. PTM05 isolated from lichen.</title>
        <authorList>
            <person name="Somphong A."/>
            <person name="Phongsopitanun W."/>
            <person name="Tanasupawat S."/>
        </authorList>
    </citation>
    <scope>NUCLEOTIDE SEQUENCE [LARGE SCALE GENOMIC DNA]</scope>
    <source>
        <strain evidence="3 4">Ptm05</strain>
    </source>
</reference>
<dbReference type="EMBL" id="JAINVZ010000013">
    <property type="protein sequence ID" value="MBY8887034.1"/>
    <property type="molecule type" value="Genomic_DNA"/>
</dbReference>
<keyword evidence="2" id="KW-0067">ATP-binding</keyword>
<protein>
    <submittedName>
        <fullName evidence="3">AMP-binding protein</fullName>
    </submittedName>
</protein>
<dbReference type="Gene3D" id="3.40.50.12780">
    <property type="entry name" value="N-terminal domain of ligase-like"/>
    <property type="match status" value="1"/>
</dbReference>
<evidence type="ECO:0000256" key="2">
    <source>
        <dbReference type="ARBA" id="ARBA00022840"/>
    </source>
</evidence>
<dbReference type="SUPFAM" id="SSF56801">
    <property type="entry name" value="Acetyl-CoA synthetase-like"/>
    <property type="match status" value="1"/>
</dbReference>
<sequence>MDGGWSCHVRRAHIAAAGIAYKLVDVPELGYFRADKPYPRGELLIRSETLIPGYYKRPELTAEIFDEDGYYRTGDIMSELGPDQLAFVDRSNNVLKLAHGEFVAVSGWKCSSPRVR</sequence>